<proteinExistence type="inferred from homology"/>
<dbReference type="InterPro" id="IPR004113">
    <property type="entry name" value="FAD-bd_oxidored_4_C"/>
</dbReference>
<dbReference type="FunFam" id="3.30.465.10:FF:000014">
    <property type="entry name" value="D-lactate dehydrogenase (Cytochrome), putative"/>
    <property type="match status" value="1"/>
</dbReference>
<dbReference type="GO" id="GO:0008720">
    <property type="term" value="F:D-lactate dehydrogenase (NAD+) activity"/>
    <property type="evidence" value="ECO:0007669"/>
    <property type="project" value="TreeGrafter"/>
</dbReference>
<keyword evidence="7" id="KW-0560">Oxidoreductase</keyword>
<dbReference type="Gene3D" id="1.10.45.10">
    <property type="entry name" value="Vanillyl-alcohol Oxidase, Chain A, domain 4"/>
    <property type="match status" value="1"/>
</dbReference>
<evidence type="ECO:0000256" key="2">
    <source>
        <dbReference type="ARBA" id="ARBA00004173"/>
    </source>
</evidence>
<sequence>MSSFGMSAQRLARAVKPPFGRSTAVSASVAAAAARRLSVPSVPATPGMVQLSTSAIRRSPSGAKVFTKSASTWSSSGVVAIAVAAGVLGWSLASVKDDKGFPSAILLDSKIAAPKYASMREMELALAEIHRELKDEDIISTDPDDLHAHGYSEWSSTNPEGLPVAVAYPRSTEQVSTIARICHKYRVPVIPYSGGSSLEGNFSAPFGGISVDFAFMDKIIQFNKEDMDIVVQPSIGWQDLNEQLSKMGSGLFFPIDPGPSAKIGGMIGTNCSGTNAVKYGTMKDWVINLTVVLADGTVIKTRRRPRKSSAGYNLNGLFVGSEGTLGLVTEATLKLTVIPEDLSVAVVTFPTIRDAASAAAEVMQAGIPVAAMEIMDEVQMKVVNLGGATAPRVWKEMPTLFFKFSGTKAGVKENISYVQRIAKAHKAGSFEFAKDAKEQKLLWSARKESLWSMLALRKDGDEVWSTDVAVPFSRLADIIEVSKKEMDDLGLFASILGHIGDGNFHESIIYNRRNPEERTKVETCVKNMVKRALEMEGTCTGEHSIGWGKKESLLWEVGPDTLGVMKAIKAALDPHWIMNPGKIFDRTK</sequence>
<evidence type="ECO:0000256" key="1">
    <source>
        <dbReference type="ARBA" id="ARBA00001974"/>
    </source>
</evidence>
<dbReference type="GO" id="GO:0004458">
    <property type="term" value="F:D-lactate dehydrogenase (cytochrome) activity"/>
    <property type="evidence" value="ECO:0007669"/>
    <property type="project" value="UniProtKB-EC"/>
</dbReference>
<dbReference type="GO" id="GO:1903457">
    <property type="term" value="P:lactate catabolic process"/>
    <property type="evidence" value="ECO:0007669"/>
    <property type="project" value="TreeGrafter"/>
</dbReference>
<feature type="domain" description="FAD-binding PCMH-type" evidence="11">
    <location>
        <begin position="159"/>
        <end position="338"/>
    </location>
</feature>
<comment type="similarity">
    <text evidence="3">Belongs to the FAD-binding oxidoreductase/transferase type 4 family.</text>
</comment>
<dbReference type="PROSITE" id="PS51387">
    <property type="entry name" value="FAD_PCMH"/>
    <property type="match status" value="1"/>
</dbReference>
<evidence type="ECO:0000313" key="13">
    <source>
        <dbReference type="Proteomes" id="UP000275385"/>
    </source>
</evidence>
<dbReference type="PANTHER" id="PTHR11748:SF111">
    <property type="entry name" value="D-LACTATE DEHYDROGENASE, MITOCHONDRIAL-RELATED"/>
    <property type="match status" value="1"/>
</dbReference>
<comment type="caution">
    <text evidence="12">The sequence shown here is derived from an EMBL/GenBank/DDBJ whole genome shotgun (WGS) entry which is preliminary data.</text>
</comment>
<dbReference type="InterPro" id="IPR016171">
    <property type="entry name" value="Vanillyl_alc_oxidase_C-sub2"/>
</dbReference>
<accession>A0A420YC25</accession>
<dbReference type="GO" id="GO:0071949">
    <property type="term" value="F:FAD binding"/>
    <property type="evidence" value="ECO:0007669"/>
    <property type="project" value="InterPro"/>
</dbReference>
<name>A0A420YC25_9PEZI</name>
<evidence type="ECO:0000313" key="12">
    <source>
        <dbReference type="EMBL" id="RKU45436.1"/>
    </source>
</evidence>
<dbReference type="EMBL" id="QVQW01000021">
    <property type="protein sequence ID" value="RKU45436.1"/>
    <property type="molecule type" value="Genomic_DNA"/>
</dbReference>
<gene>
    <name evidence="12" type="ORF">DL546_006769</name>
</gene>
<keyword evidence="13" id="KW-1185">Reference proteome</keyword>
<dbReference type="STRING" id="177199.A0A420YC25"/>
<comment type="cofactor">
    <cofactor evidence="1">
        <name>FAD</name>
        <dbReference type="ChEBI" id="CHEBI:57692"/>
    </cofactor>
</comment>
<evidence type="ECO:0000256" key="10">
    <source>
        <dbReference type="ARBA" id="ARBA00051436"/>
    </source>
</evidence>
<dbReference type="InterPro" id="IPR016166">
    <property type="entry name" value="FAD-bd_PCMH"/>
</dbReference>
<dbReference type="EC" id="1.1.2.4" evidence="9"/>
<evidence type="ECO:0000256" key="6">
    <source>
        <dbReference type="ARBA" id="ARBA00022946"/>
    </source>
</evidence>
<dbReference type="AlphaFoldDB" id="A0A420YC25"/>
<keyword evidence="6" id="KW-0809">Transit peptide</keyword>
<dbReference type="SUPFAM" id="SSF56176">
    <property type="entry name" value="FAD-binding/transporter-associated domain-like"/>
    <property type="match status" value="1"/>
</dbReference>
<dbReference type="InterPro" id="IPR016164">
    <property type="entry name" value="FAD-linked_Oxase-like_C"/>
</dbReference>
<dbReference type="Proteomes" id="UP000275385">
    <property type="component" value="Unassembled WGS sequence"/>
</dbReference>
<dbReference type="PANTHER" id="PTHR11748">
    <property type="entry name" value="D-LACTATE DEHYDROGENASE"/>
    <property type="match status" value="1"/>
</dbReference>
<dbReference type="GO" id="GO:0005739">
    <property type="term" value="C:mitochondrion"/>
    <property type="evidence" value="ECO:0007669"/>
    <property type="project" value="UniProtKB-SubCell"/>
</dbReference>
<dbReference type="Pfam" id="PF01565">
    <property type="entry name" value="FAD_binding_4"/>
    <property type="match status" value="1"/>
</dbReference>
<reference evidence="12 13" key="1">
    <citation type="submission" date="2018-08" db="EMBL/GenBank/DDBJ databases">
        <title>Draft genome of the lignicolous fungus Coniochaeta pulveracea.</title>
        <authorList>
            <person name="Borstlap C.J."/>
            <person name="De Witt R.N."/>
            <person name="Botha A."/>
            <person name="Volschenk H."/>
        </authorList>
    </citation>
    <scope>NUCLEOTIDE SEQUENCE [LARGE SCALE GENOMIC DNA]</scope>
    <source>
        <strain evidence="12 13">CAB683</strain>
    </source>
</reference>
<dbReference type="InterPro" id="IPR036318">
    <property type="entry name" value="FAD-bd_PCMH-like_sf"/>
</dbReference>
<dbReference type="Gene3D" id="3.30.70.2740">
    <property type="match status" value="1"/>
</dbReference>
<dbReference type="InterPro" id="IPR006094">
    <property type="entry name" value="Oxid_FAD_bind_N"/>
</dbReference>
<comment type="catalytic activity">
    <reaction evidence="10">
        <text>(R)-lactate + 2 Fe(III)-[cytochrome c] = 2 Fe(II)-[cytochrome c] + pyruvate + 2 H(+)</text>
        <dbReference type="Rhea" id="RHEA:13521"/>
        <dbReference type="Rhea" id="RHEA-COMP:10350"/>
        <dbReference type="Rhea" id="RHEA-COMP:14399"/>
        <dbReference type="ChEBI" id="CHEBI:15361"/>
        <dbReference type="ChEBI" id="CHEBI:15378"/>
        <dbReference type="ChEBI" id="CHEBI:16004"/>
        <dbReference type="ChEBI" id="CHEBI:29033"/>
        <dbReference type="ChEBI" id="CHEBI:29034"/>
        <dbReference type="EC" id="1.1.2.4"/>
    </reaction>
</comment>
<keyword evidence="5" id="KW-0274">FAD</keyword>
<evidence type="ECO:0000256" key="5">
    <source>
        <dbReference type="ARBA" id="ARBA00022827"/>
    </source>
</evidence>
<dbReference type="OrthoDB" id="7786253at2759"/>
<evidence type="ECO:0000256" key="9">
    <source>
        <dbReference type="ARBA" id="ARBA00038897"/>
    </source>
</evidence>
<protein>
    <recommendedName>
        <fullName evidence="9">D-lactate dehydrogenase (cytochrome)</fullName>
        <ecNumber evidence="9">1.1.2.4</ecNumber>
    </recommendedName>
</protein>
<keyword evidence="4" id="KW-0285">Flavoprotein</keyword>
<organism evidence="12 13">
    <name type="scientific">Coniochaeta pulveracea</name>
    <dbReference type="NCBI Taxonomy" id="177199"/>
    <lineage>
        <taxon>Eukaryota</taxon>
        <taxon>Fungi</taxon>
        <taxon>Dikarya</taxon>
        <taxon>Ascomycota</taxon>
        <taxon>Pezizomycotina</taxon>
        <taxon>Sordariomycetes</taxon>
        <taxon>Sordariomycetidae</taxon>
        <taxon>Coniochaetales</taxon>
        <taxon>Coniochaetaceae</taxon>
        <taxon>Coniochaeta</taxon>
    </lineage>
</organism>
<keyword evidence="8" id="KW-0496">Mitochondrion</keyword>
<comment type="subcellular location">
    <subcellularLocation>
        <location evidence="2">Mitochondrion</location>
    </subcellularLocation>
</comment>
<dbReference type="FunFam" id="3.30.70.2740:FF:000001">
    <property type="entry name" value="D-lactate dehydrogenase mitochondrial"/>
    <property type="match status" value="1"/>
</dbReference>
<dbReference type="InterPro" id="IPR016169">
    <property type="entry name" value="FAD-bd_PCMH_sub2"/>
</dbReference>
<dbReference type="Pfam" id="PF02913">
    <property type="entry name" value="FAD-oxidase_C"/>
    <property type="match status" value="1"/>
</dbReference>
<evidence type="ECO:0000259" key="11">
    <source>
        <dbReference type="PROSITE" id="PS51387"/>
    </source>
</evidence>
<evidence type="ECO:0000256" key="3">
    <source>
        <dbReference type="ARBA" id="ARBA00008000"/>
    </source>
</evidence>
<dbReference type="Gene3D" id="3.30.465.10">
    <property type="match status" value="1"/>
</dbReference>
<dbReference type="SUPFAM" id="SSF55103">
    <property type="entry name" value="FAD-linked oxidases, C-terminal domain"/>
    <property type="match status" value="1"/>
</dbReference>
<evidence type="ECO:0000256" key="8">
    <source>
        <dbReference type="ARBA" id="ARBA00023128"/>
    </source>
</evidence>
<dbReference type="FunFam" id="1.10.45.10:FF:000001">
    <property type="entry name" value="D-lactate dehydrogenase mitochondrial"/>
    <property type="match status" value="1"/>
</dbReference>
<evidence type="ECO:0000256" key="7">
    <source>
        <dbReference type="ARBA" id="ARBA00023002"/>
    </source>
</evidence>
<evidence type="ECO:0000256" key="4">
    <source>
        <dbReference type="ARBA" id="ARBA00022630"/>
    </source>
</evidence>